<dbReference type="Pfam" id="PF03364">
    <property type="entry name" value="Polyketide_cyc"/>
    <property type="match status" value="1"/>
</dbReference>
<gene>
    <name evidence="4" type="ORF">NLF92_06600</name>
</gene>
<organism evidence="4 5">
    <name type="scientific">Opacimonas viscosa</name>
    <dbReference type="NCBI Taxonomy" id="2961944"/>
    <lineage>
        <taxon>Bacteria</taxon>
        <taxon>Pseudomonadati</taxon>
        <taxon>Pseudomonadota</taxon>
        <taxon>Gammaproteobacteria</taxon>
        <taxon>Alteromonadales</taxon>
        <taxon>Alteromonadaceae</taxon>
        <taxon>Opacimonas</taxon>
    </lineage>
</organism>
<name>A0AA41X250_9ALTE</name>
<dbReference type="AlphaFoldDB" id="A0AA41X250"/>
<dbReference type="InterPro" id="IPR044996">
    <property type="entry name" value="COQ10-like"/>
</dbReference>
<dbReference type="PANTHER" id="PTHR12901">
    <property type="entry name" value="SPERM PROTEIN HOMOLOG"/>
    <property type="match status" value="1"/>
</dbReference>
<accession>A0AA41X250</accession>
<evidence type="ECO:0000256" key="1">
    <source>
        <dbReference type="ARBA" id="ARBA00008918"/>
    </source>
</evidence>
<dbReference type="Gene3D" id="3.30.530.20">
    <property type="match status" value="1"/>
</dbReference>
<evidence type="ECO:0000313" key="4">
    <source>
        <dbReference type="EMBL" id="MCP3428613.1"/>
    </source>
</evidence>
<dbReference type="PANTHER" id="PTHR12901:SF10">
    <property type="entry name" value="COENZYME Q-BINDING PROTEIN COQ10, MITOCHONDRIAL"/>
    <property type="match status" value="1"/>
</dbReference>
<dbReference type="EMBL" id="JANATA010000009">
    <property type="protein sequence ID" value="MCP3428613.1"/>
    <property type="molecule type" value="Genomic_DNA"/>
</dbReference>
<comment type="similarity">
    <text evidence="1">Belongs to the ribosome association toxin RatA family.</text>
</comment>
<keyword evidence="2" id="KW-1277">Toxin-antitoxin system</keyword>
<dbReference type="Proteomes" id="UP001165413">
    <property type="component" value="Unassembled WGS sequence"/>
</dbReference>
<dbReference type="InterPro" id="IPR005031">
    <property type="entry name" value="COQ10_START"/>
</dbReference>
<sequence>MAEVKKSALVPYSAKMMYDLVNDVPSYPEFLPGCVGSEVLQSTNTEMVAALHIAKAGIKQTFTTRNSLQPNTTIAMDLADGPFKELTGGWTFTELDEFACKIELHLKFEFTSKLVELAFGKIFHALANSMVDAFIKRAKEQATA</sequence>
<evidence type="ECO:0000256" key="2">
    <source>
        <dbReference type="ARBA" id="ARBA00022649"/>
    </source>
</evidence>
<dbReference type="SUPFAM" id="SSF55961">
    <property type="entry name" value="Bet v1-like"/>
    <property type="match status" value="1"/>
</dbReference>
<dbReference type="GO" id="GO:0048039">
    <property type="term" value="F:ubiquinone binding"/>
    <property type="evidence" value="ECO:0007669"/>
    <property type="project" value="InterPro"/>
</dbReference>
<feature type="domain" description="Coenzyme Q-binding protein COQ10 START" evidence="3">
    <location>
        <begin position="10"/>
        <end position="134"/>
    </location>
</feature>
<dbReference type="InterPro" id="IPR023393">
    <property type="entry name" value="START-like_dom_sf"/>
</dbReference>
<proteinExistence type="inferred from homology"/>
<dbReference type="CDD" id="cd07813">
    <property type="entry name" value="COQ10p_like"/>
    <property type="match status" value="1"/>
</dbReference>
<comment type="caution">
    <text evidence="4">The sequence shown here is derived from an EMBL/GenBank/DDBJ whole genome shotgun (WGS) entry which is preliminary data.</text>
</comment>
<dbReference type="GO" id="GO:0045333">
    <property type="term" value="P:cellular respiration"/>
    <property type="evidence" value="ECO:0007669"/>
    <property type="project" value="InterPro"/>
</dbReference>
<keyword evidence="5" id="KW-1185">Reference proteome</keyword>
<evidence type="ECO:0000313" key="5">
    <source>
        <dbReference type="Proteomes" id="UP001165413"/>
    </source>
</evidence>
<reference evidence="4" key="1">
    <citation type="submission" date="2022-07" db="EMBL/GenBank/DDBJ databases">
        <title>Characterization of the Novel Bacterium Alteromonas immobilis LMIT006 and Alteromonas gregis LMIT007.</title>
        <authorList>
            <person name="Lin X."/>
        </authorList>
    </citation>
    <scope>NUCLEOTIDE SEQUENCE</scope>
    <source>
        <strain evidence="4">LMIT007</strain>
    </source>
</reference>
<protein>
    <submittedName>
        <fullName evidence="4">Type II toxin-antitoxin system RatA family toxin</fullName>
    </submittedName>
</protein>
<evidence type="ECO:0000259" key="3">
    <source>
        <dbReference type="Pfam" id="PF03364"/>
    </source>
</evidence>
<dbReference type="RefSeq" id="WP_254100053.1">
    <property type="nucleotide sequence ID" value="NZ_JANATA010000009.1"/>
</dbReference>